<dbReference type="KEGG" id="pbas:SMSP2_01145"/>
<gene>
    <name evidence="1" type="ORF">SMSP2_01145</name>
</gene>
<dbReference type="Proteomes" id="UP000188181">
    <property type="component" value="Chromosome"/>
</dbReference>
<keyword evidence="2" id="KW-1185">Reference proteome</keyword>
<dbReference type="RefSeq" id="WP_146683022.1">
    <property type="nucleotide sequence ID" value="NZ_CP019646.1"/>
</dbReference>
<protein>
    <submittedName>
        <fullName evidence="1">Uncharacterized protein</fullName>
    </submittedName>
</protein>
<accession>A0A1Q2MDR4</accession>
<evidence type="ECO:0000313" key="1">
    <source>
        <dbReference type="EMBL" id="AQQ70784.1"/>
    </source>
</evidence>
<organism evidence="1 2">
    <name type="scientific">Limihaloglobus sulfuriphilus</name>
    <dbReference type="NCBI Taxonomy" id="1851148"/>
    <lineage>
        <taxon>Bacteria</taxon>
        <taxon>Pseudomonadati</taxon>
        <taxon>Planctomycetota</taxon>
        <taxon>Phycisphaerae</taxon>
        <taxon>Sedimentisphaerales</taxon>
        <taxon>Sedimentisphaeraceae</taxon>
        <taxon>Limihaloglobus</taxon>
    </lineage>
</organism>
<dbReference type="STRING" id="1851148.SMSP2_01145"/>
<name>A0A1Q2MDR4_9BACT</name>
<sequence>MKRYVTVIAITAICCDVIFAALEPQLKLVWEKEFSFEDDKSSCISKAWLNKQNVIEFAGFSFITKEPQSGCIYTGSIDHEGGITKKLIGKAPDYKFWAKMTSNSILAVYKYNGRLKMVGEFRPSRSKTTEPLKPLHEIKGVILYETPNFKPTDYGIRTTVTDSYVSDNGIYYCGINHPGGCVFKMDMYNKLRWLREIDYNQTCAVNDMSAVENEGIYIVGISGESESKFGLKSPADIFVRKYDFDGNFKGEYTFETGLGTFNFPVISAAKSGAAISYLDTEPVTSEKGNNQQTQQTCPGNGVKFTGEGMSLCQKITMLDTSLKHKWTARVTDTENAMIENKTVLGSNCVFGYTDIIGQKDSTILSVYSLEGNRICSEKINFIAATVEIFAITDSNNTQSCILLGKGIQTDKTEKTMTFTIKAARIELIE</sequence>
<reference evidence="2" key="1">
    <citation type="submission" date="2017-02" db="EMBL/GenBank/DDBJ databases">
        <title>Comparative genomics and description of representatives of a novel lineage of planctomycetes thriving in anoxic sediments.</title>
        <authorList>
            <person name="Spring S."/>
            <person name="Bunk B."/>
            <person name="Sproer C."/>
        </authorList>
    </citation>
    <scope>NUCLEOTIDE SEQUENCE [LARGE SCALE GENOMIC DNA]</scope>
    <source>
        <strain evidence="2">SM-Chi-D1</strain>
    </source>
</reference>
<proteinExistence type="predicted"/>
<dbReference type="EMBL" id="CP019646">
    <property type="protein sequence ID" value="AQQ70784.1"/>
    <property type="molecule type" value="Genomic_DNA"/>
</dbReference>
<evidence type="ECO:0000313" key="2">
    <source>
        <dbReference type="Proteomes" id="UP000188181"/>
    </source>
</evidence>
<dbReference type="AlphaFoldDB" id="A0A1Q2MDR4"/>